<dbReference type="AlphaFoldDB" id="A0A915KKJ6"/>
<dbReference type="Proteomes" id="UP000887565">
    <property type="component" value="Unplaced"/>
</dbReference>
<reference evidence="2" key="1">
    <citation type="submission" date="2022-11" db="UniProtKB">
        <authorList>
            <consortium name="WormBaseParasite"/>
        </authorList>
    </citation>
    <scope>IDENTIFICATION</scope>
</reference>
<sequence length="61" mass="7440">MTELEFNIELFQNLLCSMPERFRQLKILECLIGDSHRFYRIAGDYCRFLGFYWRSSPNLTR</sequence>
<accession>A0A915KKJ6</accession>
<keyword evidence="1" id="KW-1185">Reference proteome</keyword>
<proteinExistence type="predicted"/>
<evidence type="ECO:0000313" key="2">
    <source>
        <dbReference type="WBParaSite" id="nRc.2.0.1.t39361-RA"/>
    </source>
</evidence>
<evidence type="ECO:0000313" key="1">
    <source>
        <dbReference type="Proteomes" id="UP000887565"/>
    </source>
</evidence>
<dbReference type="WBParaSite" id="nRc.2.0.1.t39361-RA">
    <property type="protein sequence ID" value="nRc.2.0.1.t39361-RA"/>
    <property type="gene ID" value="nRc.2.0.1.g39361"/>
</dbReference>
<protein>
    <submittedName>
        <fullName evidence="2">Uncharacterized protein</fullName>
    </submittedName>
</protein>
<organism evidence="1 2">
    <name type="scientific">Romanomermis culicivorax</name>
    <name type="common">Nematode worm</name>
    <dbReference type="NCBI Taxonomy" id="13658"/>
    <lineage>
        <taxon>Eukaryota</taxon>
        <taxon>Metazoa</taxon>
        <taxon>Ecdysozoa</taxon>
        <taxon>Nematoda</taxon>
        <taxon>Enoplea</taxon>
        <taxon>Dorylaimia</taxon>
        <taxon>Mermithida</taxon>
        <taxon>Mermithoidea</taxon>
        <taxon>Mermithidae</taxon>
        <taxon>Romanomermis</taxon>
    </lineage>
</organism>
<name>A0A915KKJ6_ROMCU</name>